<reference evidence="1 2" key="1">
    <citation type="submission" date="2021-04" db="EMBL/GenBank/DDBJ databases">
        <authorList>
            <person name="Rodrigo-Torres L."/>
            <person name="Arahal R. D."/>
            <person name="Lucena T."/>
        </authorList>
    </citation>
    <scope>NUCLEOTIDE SEQUENCE [LARGE SCALE GENOMIC DNA]</scope>
    <source>
        <strain evidence="1 2">CECT 9623</strain>
    </source>
</reference>
<proteinExistence type="predicted"/>
<comment type="caution">
    <text evidence="1">The sequence shown here is derived from an EMBL/GenBank/DDBJ whole genome shotgun (WGS) entry which is preliminary data.</text>
</comment>
<gene>
    <name evidence="1" type="ORF">DYBT9623_00870</name>
</gene>
<dbReference type="Proteomes" id="UP000679725">
    <property type="component" value="Unassembled WGS sequence"/>
</dbReference>
<protein>
    <submittedName>
        <fullName evidence="1">Uncharacterized protein</fullName>
    </submittedName>
</protein>
<keyword evidence="2" id="KW-1185">Reference proteome</keyword>
<accession>A0ABM8UKW2</accession>
<evidence type="ECO:0000313" key="2">
    <source>
        <dbReference type="Proteomes" id="UP000679725"/>
    </source>
</evidence>
<sequence length="59" mass="6427">MACLSPPASFPVFVLVPLLPEHFFGGFTFEMPALCAVRADEDKRIIVAVGVWAETLGDF</sequence>
<evidence type="ECO:0000313" key="1">
    <source>
        <dbReference type="EMBL" id="CAG5068141.1"/>
    </source>
</evidence>
<name>A0ABM8UKW2_9BACT</name>
<organism evidence="1 2">
    <name type="scientific">Dyadobacter linearis</name>
    <dbReference type="NCBI Taxonomy" id="2823330"/>
    <lineage>
        <taxon>Bacteria</taxon>
        <taxon>Pseudomonadati</taxon>
        <taxon>Bacteroidota</taxon>
        <taxon>Cytophagia</taxon>
        <taxon>Cytophagales</taxon>
        <taxon>Spirosomataceae</taxon>
        <taxon>Dyadobacter</taxon>
    </lineage>
</organism>
<dbReference type="EMBL" id="CAJRAU010000001">
    <property type="protein sequence ID" value="CAG5068141.1"/>
    <property type="molecule type" value="Genomic_DNA"/>
</dbReference>